<evidence type="ECO:0000313" key="3">
    <source>
        <dbReference type="Proteomes" id="UP000321275"/>
    </source>
</evidence>
<reference evidence="2 3" key="1">
    <citation type="submission" date="2019-07" db="EMBL/GenBank/DDBJ databases">
        <title>Whole genome shotgun sequence of Halomonas pacifica NBRC 102220.</title>
        <authorList>
            <person name="Hosoyama A."/>
            <person name="Uohara A."/>
            <person name="Ohji S."/>
            <person name="Ichikawa N."/>
        </authorList>
    </citation>
    <scope>NUCLEOTIDE SEQUENCE [LARGE SCALE GENOMIC DNA]</scope>
    <source>
        <strain evidence="2 3">NBRC 102220</strain>
    </source>
</reference>
<dbReference type="Proteomes" id="UP000321275">
    <property type="component" value="Unassembled WGS sequence"/>
</dbReference>
<sequence>MQTEALKKARQAMADKRAAGEIARLDPIEKASQNPRSLRLAITAKCWECMGGGEESGTRRMIRECTSAGCPLHAQRPYQRNKIGDAS</sequence>
<protein>
    <submittedName>
        <fullName evidence="2">Uncharacterized protein</fullName>
    </submittedName>
</protein>
<gene>
    <name evidence="2" type="ORF">HPA02_02940</name>
</gene>
<dbReference type="EMBL" id="BJUK01000003">
    <property type="protein sequence ID" value="GEK46011.1"/>
    <property type="molecule type" value="Genomic_DNA"/>
</dbReference>
<evidence type="ECO:0000313" key="2">
    <source>
        <dbReference type="EMBL" id="GEK46011.1"/>
    </source>
</evidence>
<evidence type="ECO:0000256" key="1">
    <source>
        <dbReference type="SAM" id="MobiDB-lite"/>
    </source>
</evidence>
<proteinExistence type="predicted"/>
<keyword evidence="3" id="KW-1185">Reference proteome</keyword>
<organism evidence="2 3">
    <name type="scientific">Bisbaumannia pacifica</name>
    <dbReference type="NCBI Taxonomy" id="77098"/>
    <lineage>
        <taxon>Bacteria</taxon>
        <taxon>Pseudomonadati</taxon>
        <taxon>Pseudomonadota</taxon>
        <taxon>Gammaproteobacteria</taxon>
        <taxon>Oceanospirillales</taxon>
        <taxon>Halomonadaceae</taxon>
        <taxon>Bisbaumannia</taxon>
    </lineage>
</organism>
<comment type="caution">
    <text evidence="2">The sequence shown here is derived from an EMBL/GenBank/DDBJ whole genome shotgun (WGS) entry which is preliminary data.</text>
</comment>
<name>A0A510X4W6_9GAMM</name>
<accession>A0A510X4W6</accession>
<dbReference type="AlphaFoldDB" id="A0A510X4W6"/>
<feature type="region of interest" description="Disordered" evidence="1">
    <location>
        <begin position="1"/>
        <end position="20"/>
    </location>
</feature>